<dbReference type="InterPro" id="IPR012938">
    <property type="entry name" value="Glc/Sorbosone_DH"/>
</dbReference>
<proteinExistence type="predicted"/>
<gene>
    <name evidence="2" type="ORF">JOC48_001587</name>
</gene>
<dbReference type="InterPro" id="IPR011042">
    <property type="entry name" value="6-blade_b-propeller_TolB-like"/>
</dbReference>
<evidence type="ECO:0000313" key="2">
    <source>
        <dbReference type="EMBL" id="MBM7571104.1"/>
    </source>
</evidence>
<sequence>MKFYFCTFVSIMFLSACTNGDSQIEQNTGQTEESLDTTEKTMEVKTVATNLNEPWEIVKTDDAIFISERDGSIVEVTREDTKRKPVDFDQDLAGRPEAGLLGLAFPDSYEKEGDILAYYSYIDGQDVFQRVATMKEEAEQWIETGVIIDRIPGGQYHQGGRIEIGPDNKLYITTGDATEPVLAQDQQSLAGKILRINLDGSIPEDNPIKGSPIYTLGHRNPQGLAWDEEGNLYATEHGNRAHDEINFIQPRNNYGWPEIEGDDTEEGLIEPVIHSGDNTWAPTGADFYQDHLYFASLRGESIRRFNPDGQIQEVVLDGYGRIRDVLATEEGLYFITNNTDGRGNPSADDDRLLFIKFNNE</sequence>
<dbReference type="Pfam" id="PF07995">
    <property type="entry name" value="GSDH"/>
    <property type="match status" value="1"/>
</dbReference>
<dbReference type="RefSeq" id="WP_204498513.1">
    <property type="nucleotide sequence ID" value="NZ_JAFBDR010000007.1"/>
</dbReference>
<dbReference type="Gene3D" id="2.120.10.30">
    <property type="entry name" value="TolB, C-terminal domain"/>
    <property type="match status" value="1"/>
</dbReference>
<organism evidence="2 3">
    <name type="scientific">Aquibacillus albus</name>
    <dbReference type="NCBI Taxonomy" id="1168171"/>
    <lineage>
        <taxon>Bacteria</taxon>
        <taxon>Bacillati</taxon>
        <taxon>Bacillota</taxon>
        <taxon>Bacilli</taxon>
        <taxon>Bacillales</taxon>
        <taxon>Bacillaceae</taxon>
        <taxon>Aquibacillus</taxon>
    </lineage>
</organism>
<dbReference type="PROSITE" id="PS51257">
    <property type="entry name" value="PROKAR_LIPOPROTEIN"/>
    <property type="match status" value="1"/>
</dbReference>
<dbReference type="SUPFAM" id="SSF50952">
    <property type="entry name" value="Soluble quinoprotein glucose dehydrogenase"/>
    <property type="match status" value="1"/>
</dbReference>
<dbReference type="EMBL" id="JAFBDR010000007">
    <property type="protein sequence ID" value="MBM7571104.1"/>
    <property type="molecule type" value="Genomic_DNA"/>
</dbReference>
<accession>A0ABS2MYX7</accession>
<dbReference type="PANTHER" id="PTHR19328">
    <property type="entry name" value="HEDGEHOG-INTERACTING PROTEIN"/>
    <property type="match status" value="1"/>
</dbReference>
<keyword evidence="3" id="KW-1185">Reference proteome</keyword>
<evidence type="ECO:0000313" key="3">
    <source>
        <dbReference type="Proteomes" id="UP001296943"/>
    </source>
</evidence>
<dbReference type="Proteomes" id="UP001296943">
    <property type="component" value="Unassembled WGS sequence"/>
</dbReference>
<comment type="caution">
    <text evidence="2">The sequence shown here is derived from an EMBL/GenBank/DDBJ whole genome shotgun (WGS) entry which is preliminary data.</text>
</comment>
<evidence type="ECO:0000259" key="1">
    <source>
        <dbReference type="Pfam" id="PF07995"/>
    </source>
</evidence>
<dbReference type="InterPro" id="IPR011041">
    <property type="entry name" value="Quinoprot_gluc/sorb_DH_b-prop"/>
</dbReference>
<protein>
    <submittedName>
        <fullName evidence="2">Glucose/arabinose dehydrogenase</fullName>
    </submittedName>
</protein>
<reference evidence="2 3" key="1">
    <citation type="submission" date="2021-01" db="EMBL/GenBank/DDBJ databases">
        <title>Genomic Encyclopedia of Type Strains, Phase IV (KMG-IV): sequencing the most valuable type-strain genomes for metagenomic binning, comparative biology and taxonomic classification.</title>
        <authorList>
            <person name="Goeker M."/>
        </authorList>
    </citation>
    <scope>NUCLEOTIDE SEQUENCE [LARGE SCALE GENOMIC DNA]</scope>
    <source>
        <strain evidence="2 3">DSM 23711</strain>
    </source>
</reference>
<dbReference type="PANTHER" id="PTHR19328:SF13">
    <property type="entry name" value="HIPL1 PROTEIN"/>
    <property type="match status" value="1"/>
</dbReference>
<feature type="domain" description="Glucose/Sorbosone dehydrogenase" evidence="1">
    <location>
        <begin position="51"/>
        <end position="342"/>
    </location>
</feature>
<name>A0ABS2MYX7_9BACI</name>